<dbReference type="Proteomes" id="UP000094285">
    <property type="component" value="Unassembled WGS sequence"/>
</dbReference>
<dbReference type="Pfam" id="PF06427">
    <property type="entry name" value="UDP-g_GGTase"/>
    <property type="match status" value="1"/>
</dbReference>
<protein>
    <submittedName>
        <fullName evidence="11">Glycosyltransferase family 24 protein</fullName>
    </submittedName>
</protein>
<feature type="domain" description="UGGT thioredoxin-like" evidence="7">
    <location>
        <begin position="39"/>
        <end position="240"/>
    </location>
</feature>
<dbReference type="GO" id="GO:0018279">
    <property type="term" value="P:protein N-linked glycosylation via asparagine"/>
    <property type="evidence" value="ECO:0007669"/>
    <property type="project" value="TreeGrafter"/>
</dbReference>
<keyword evidence="11" id="KW-0808">Transferase</keyword>
<dbReference type="GO" id="GO:0003980">
    <property type="term" value="F:UDP-glucose:glycoprotein glucosyltransferase activity"/>
    <property type="evidence" value="ECO:0007669"/>
    <property type="project" value="InterPro"/>
</dbReference>
<dbReference type="Pfam" id="PF18404">
    <property type="entry name" value="Glyco_transf_24"/>
    <property type="match status" value="1"/>
</dbReference>
<feature type="domain" description="Glucosyltransferase 24 catalytic" evidence="10">
    <location>
        <begin position="1181"/>
        <end position="1448"/>
    </location>
</feature>
<accession>A0A1E4SFY6</accession>
<dbReference type="UniPathway" id="UPA00378"/>
<dbReference type="OrthoDB" id="27683at2759"/>
<sequence length="1493" mass="171983">MFFSWLLLPWLFANVALGNGQTPNELSVELHSQWGPASFELNLLESITEYDPDLYIPTILELLGLNDEGDEEPLLPESTNSEKYNHIMSSKLLSLGTKTKAFINYNFVNKINYPRVQAHHDFYKSIVQPEFGERIVKECSVDSFGNKVKRGPNQPWVLYNNKLYCSSDDLYALQTDKATKFKPRPFDRVIGDNYKAPLLILYGDINAPSFADMFSNLYESAKTGKIRFIWRYTPSTNSKKSVDTLSGFGVDVSLKRNDYVVIDDRDIKNKKGTQKGKPSKPLNINKDLWKILQTSELKPVSKQNFNELSSKLTSLVLLKQYNNITEYDLLNLILSEFPKLASYIGEATNLRHLKDIEDQFVRNRNAGLSDDSYGLYINGAPLHSLELDSLNLMEKIEDELSIIHDLKSLGLTPRQAKFLIKKFALLSAVKQTQFRNGNTVMGHNENRFRVYENVFTAGGFKRKRGVVFLNDIEKDNTYEEYSKDRKEVYLGPVAQRLKPNQLPPLKENVHDLIFALNFNNKEQLKVLFTLSKMILDSGIPQQVGIIAIDGGNELDRVLAEKFYFIADTSNSQEALAFLYKYLESKDSLELSDLLETIRVPEDYGFDHAIYQNTLEKFSIVNPSIIFNGVIYELTSPNWQIAMGKQLSQDIVLLKQHISSGKADGKSLKSILYQGSKSTRNLRIIPADPADVMYKFVDSQLIDASVALKPHRHDRKGGVSGTFWLIGDFNKQIMIDQLKSILSVMKWSKETLQVRILNTGHTVKEIEKLAKQVNLHELTGNDIDWILTKLNTIQNADAKLELNLTIAKLLETKKLPVHHEFLLFNSRYFRLDRILAETDLELLVEYEYNQRFLIFNDLINAYPEEFNYKVLDELNPLLHDNLDWFDLLASVVTRSFYDDKFYVNDVGRFDFSTINMEYSLNITNQDSKMLEPELEFLLIIDPLDDYSQKVVSIINSVKDFPFVSTRILLQPREDENESVRIKRFYKGVYPRAIPEFDDKGKWISENTAQFFNLPTSEIFTVELDTPQKWITVTKDSPEGVDLDNIKFDNLDESLIHGVYELKNILIEGYARDVKTAAPSTGVALEISQGDAVADTQVMSSMGYFQLPSGPGTWRFRIKNGGVGDQFELLSATESKFVMNNVGLESVNISVFDLKGKTIYPRLQKTEKKVNRESTNNKKHADINIFTIASGHLYERFLSIMTASVRKHTDHLVKFWIIENFISANLKQLLPHLAEKYQFEYELITYKWPSFLRAQREKQRTIWGYKMLFLDVLFPQDLDKVIFVDADQIVRTDMMELVTMDLEGAPYGFTPMCDSRDEMDGFRFWKQGYWSEVLGSDLKYHISALYVVDLRRFREINAGDLLRSHYQKLSLDPNSLANLDQDLPNNLQRKIPIFSLPQDWLWCETWCSDATMATAKTIDLCNNPLTKENKLERARRLIPEWEAYDAEIAQVLAYKAQLDHDQAQLDQDLIDYISEDETEPAHDTWDEDPFEHDEL</sequence>
<dbReference type="Pfam" id="PF18401">
    <property type="entry name" value="Thioredoxin_13"/>
    <property type="match status" value="1"/>
</dbReference>
<evidence type="ECO:0000256" key="6">
    <source>
        <dbReference type="SAM" id="SignalP"/>
    </source>
</evidence>
<keyword evidence="12" id="KW-1185">Reference proteome</keyword>
<dbReference type="EMBL" id="KV453913">
    <property type="protein sequence ID" value="ODV78429.1"/>
    <property type="molecule type" value="Genomic_DNA"/>
</dbReference>
<dbReference type="InterPro" id="IPR029044">
    <property type="entry name" value="Nucleotide-diphossugar_trans"/>
</dbReference>
<evidence type="ECO:0000259" key="10">
    <source>
        <dbReference type="Pfam" id="PF18404"/>
    </source>
</evidence>
<proteinExistence type="predicted"/>
<dbReference type="PANTHER" id="PTHR11226:SF0">
    <property type="entry name" value="UDP-GLUCOSE:GLYCOPROTEIN GLUCOSYLTRANSFERASE"/>
    <property type="match status" value="1"/>
</dbReference>
<dbReference type="Pfam" id="PF18402">
    <property type="entry name" value="Thioredoxin_14"/>
    <property type="match status" value="1"/>
</dbReference>
<evidence type="ECO:0000259" key="8">
    <source>
        <dbReference type="Pfam" id="PF18401"/>
    </source>
</evidence>
<comment type="cofactor">
    <cofactor evidence="1">
        <name>Ca(2+)</name>
        <dbReference type="ChEBI" id="CHEBI:29108"/>
    </cofactor>
</comment>
<dbReference type="GO" id="GO:0051082">
    <property type="term" value="F:unfolded protein binding"/>
    <property type="evidence" value="ECO:0007669"/>
    <property type="project" value="TreeGrafter"/>
</dbReference>
<evidence type="ECO:0000256" key="3">
    <source>
        <dbReference type="ARBA" id="ARBA00022729"/>
    </source>
</evidence>
<dbReference type="RefSeq" id="XP_020063551.1">
    <property type="nucleotide sequence ID" value="XM_020210249.1"/>
</dbReference>
<evidence type="ECO:0000256" key="4">
    <source>
        <dbReference type="ARBA" id="ARBA00022824"/>
    </source>
</evidence>
<evidence type="ECO:0000259" key="9">
    <source>
        <dbReference type="Pfam" id="PF18402"/>
    </source>
</evidence>
<evidence type="ECO:0000256" key="5">
    <source>
        <dbReference type="ARBA" id="ARBA00023180"/>
    </source>
</evidence>
<name>A0A1E4SFY6_9ASCO</name>
<evidence type="ECO:0000313" key="12">
    <source>
        <dbReference type="Proteomes" id="UP000094285"/>
    </source>
</evidence>
<dbReference type="GeneID" id="30984385"/>
<evidence type="ECO:0000256" key="2">
    <source>
        <dbReference type="ARBA" id="ARBA00004319"/>
    </source>
</evidence>
<dbReference type="GO" id="GO:0005788">
    <property type="term" value="C:endoplasmic reticulum lumen"/>
    <property type="evidence" value="ECO:0007669"/>
    <property type="project" value="UniProtKB-SubCell"/>
</dbReference>
<feature type="domain" description="UGGT thioredoxin-like" evidence="8">
    <location>
        <begin position="295"/>
        <end position="430"/>
    </location>
</feature>
<comment type="subcellular location">
    <subcellularLocation>
        <location evidence="2">Endoplasmic reticulum lumen</location>
    </subcellularLocation>
</comment>
<dbReference type="Pfam" id="PF18400">
    <property type="entry name" value="Thioredoxin_12"/>
    <property type="match status" value="1"/>
</dbReference>
<reference evidence="12" key="1">
    <citation type="submission" date="2016-05" db="EMBL/GenBank/DDBJ databases">
        <title>Comparative genomics of biotechnologically important yeasts.</title>
        <authorList>
            <consortium name="DOE Joint Genome Institute"/>
            <person name="Riley R."/>
            <person name="Haridas S."/>
            <person name="Wolfe K.H."/>
            <person name="Lopes M.R."/>
            <person name="Hittinger C.T."/>
            <person name="Goker M."/>
            <person name="Salamov A."/>
            <person name="Wisecaver J."/>
            <person name="Long T.M."/>
            <person name="Aerts A.L."/>
            <person name="Barry K."/>
            <person name="Choi C."/>
            <person name="Clum A."/>
            <person name="Coughlan A.Y."/>
            <person name="Deshpande S."/>
            <person name="Douglass A.P."/>
            <person name="Hanson S.J."/>
            <person name="Klenk H.-P."/>
            <person name="Labutti K."/>
            <person name="Lapidus A."/>
            <person name="Lindquist E."/>
            <person name="Lipzen A."/>
            <person name="Meier-Kolthoff J.P."/>
            <person name="Ohm R.A."/>
            <person name="Otillar R.P."/>
            <person name="Pangilinan J."/>
            <person name="Peng Y."/>
            <person name="Rokas A."/>
            <person name="Rosa C.A."/>
            <person name="Scheuner C."/>
            <person name="Sibirny A.A."/>
            <person name="Slot J.C."/>
            <person name="Stielow J.B."/>
            <person name="Sun H."/>
            <person name="Kurtzman C.P."/>
            <person name="Blackwell M."/>
            <person name="Grigoriev I.V."/>
            <person name="Jeffries T.W."/>
        </authorList>
    </citation>
    <scope>NUCLEOTIDE SEQUENCE [LARGE SCALE GENOMIC DNA]</scope>
    <source>
        <strain evidence="12">NRRL Y-17324</strain>
    </source>
</reference>
<evidence type="ECO:0000256" key="1">
    <source>
        <dbReference type="ARBA" id="ARBA00001913"/>
    </source>
</evidence>
<dbReference type="CDD" id="cd06432">
    <property type="entry name" value="GT8_HUGT1_C_like"/>
    <property type="match status" value="1"/>
</dbReference>
<dbReference type="Gene3D" id="3.90.550.10">
    <property type="entry name" value="Spore Coat Polysaccharide Biosynthesis Protein SpsA, Chain A"/>
    <property type="match status" value="1"/>
</dbReference>
<keyword evidence="4" id="KW-0256">Endoplasmic reticulum</keyword>
<evidence type="ECO:0000313" key="11">
    <source>
        <dbReference type="EMBL" id="ODV78429.1"/>
    </source>
</evidence>
<dbReference type="SUPFAM" id="SSF53448">
    <property type="entry name" value="Nucleotide-diphospho-sugar transferases"/>
    <property type="match status" value="1"/>
</dbReference>
<feature type="domain" description="UGGT thioredoxin-like" evidence="9">
    <location>
        <begin position="463"/>
        <end position="683"/>
    </location>
</feature>
<dbReference type="STRING" id="984487.A0A1E4SFY6"/>
<dbReference type="InterPro" id="IPR009448">
    <property type="entry name" value="UDP-g_GGtrans"/>
</dbReference>
<feature type="signal peptide" evidence="6">
    <location>
        <begin position="1"/>
        <end position="20"/>
    </location>
</feature>
<dbReference type="PANTHER" id="PTHR11226">
    <property type="entry name" value="UDP-GLUCOSE GLYCOPROTEIN:GLUCOSYLTRANSFERASE"/>
    <property type="match status" value="1"/>
</dbReference>
<dbReference type="InterPro" id="IPR040693">
    <property type="entry name" value="UGGT_TRXL_1"/>
</dbReference>
<dbReference type="InterPro" id="IPR040497">
    <property type="entry name" value="Glyco_transf_24"/>
</dbReference>
<dbReference type="InterPro" id="IPR040692">
    <property type="entry name" value="UGGT_TRXL_3"/>
</dbReference>
<keyword evidence="3 6" id="KW-0732">Signal</keyword>
<dbReference type="InterPro" id="IPR040694">
    <property type="entry name" value="UGGT_TRXL_2"/>
</dbReference>
<dbReference type="GO" id="GO:0036503">
    <property type="term" value="P:ERAD pathway"/>
    <property type="evidence" value="ECO:0007669"/>
    <property type="project" value="TreeGrafter"/>
</dbReference>
<organism evidence="11 12">
    <name type="scientific">Suhomyces tanzawaensis NRRL Y-17324</name>
    <dbReference type="NCBI Taxonomy" id="984487"/>
    <lineage>
        <taxon>Eukaryota</taxon>
        <taxon>Fungi</taxon>
        <taxon>Dikarya</taxon>
        <taxon>Ascomycota</taxon>
        <taxon>Saccharomycotina</taxon>
        <taxon>Pichiomycetes</taxon>
        <taxon>Debaryomycetaceae</taxon>
        <taxon>Suhomyces</taxon>
    </lineage>
</organism>
<feature type="chain" id="PRO_5009162785" evidence="6">
    <location>
        <begin position="21"/>
        <end position="1493"/>
    </location>
</feature>
<keyword evidence="5" id="KW-0325">Glycoprotein</keyword>
<gene>
    <name evidence="11" type="ORF">CANTADRAFT_53739</name>
</gene>
<evidence type="ECO:0000259" key="7">
    <source>
        <dbReference type="Pfam" id="PF18400"/>
    </source>
</evidence>